<keyword evidence="2" id="KW-1185">Reference proteome</keyword>
<accession>A0A0P1BG07</accession>
<reference evidence="1 2" key="1">
    <citation type="submission" date="2014-09" db="EMBL/GenBank/DDBJ databases">
        <authorList>
            <person name="Magalhaes I.L.F."/>
            <person name="Oliveira U."/>
            <person name="Santos F.R."/>
            <person name="Vidigal T.H.D.A."/>
            <person name="Brescovit A.D."/>
            <person name="Santos A.J."/>
        </authorList>
    </citation>
    <scope>NUCLEOTIDE SEQUENCE [LARGE SCALE GENOMIC DNA]</scope>
</reference>
<organism evidence="1 2">
    <name type="scientific">Ceraceosorus bombacis</name>
    <dbReference type="NCBI Taxonomy" id="401625"/>
    <lineage>
        <taxon>Eukaryota</taxon>
        <taxon>Fungi</taxon>
        <taxon>Dikarya</taxon>
        <taxon>Basidiomycota</taxon>
        <taxon>Ustilaginomycotina</taxon>
        <taxon>Exobasidiomycetes</taxon>
        <taxon>Ceraceosorales</taxon>
        <taxon>Ceraceosoraceae</taxon>
        <taxon>Ceraceosorus</taxon>
    </lineage>
</organism>
<protein>
    <submittedName>
        <fullName evidence="1">Uncharacterized protein</fullName>
    </submittedName>
</protein>
<dbReference type="EMBL" id="CCYA01000243">
    <property type="protein sequence ID" value="CEH14431.1"/>
    <property type="molecule type" value="Genomic_DNA"/>
</dbReference>
<sequence>MRDRQAAFSSGGGDRSTIVTRDSNCGCCHTATLDHDQLRAIVIESKSLDPLLVSPFLTLQ</sequence>
<proteinExistence type="predicted"/>
<dbReference type="Proteomes" id="UP000054845">
    <property type="component" value="Unassembled WGS sequence"/>
</dbReference>
<name>A0A0P1BG07_9BASI</name>
<evidence type="ECO:0000313" key="2">
    <source>
        <dbReference type="Proteomes" id="UP000054845"/>
    </source>
</evidence>
<dbReference type="AlphaFoldDB" id="A0A0P1BG07"/>
<evidence type="ECO:0000313" key="1">
    <source>
        <dbReference type="EMBL" id="CEH14431.1"/>
    </source>
</evidence>